<dbReference type="PANTHER" id="PTHR31594:SF16">
    <property type="entry name" value="SI:CH211-281L24.3"/>
    <property type="match status" value="1"/>
</dbReference>
<dbReference type="Proteomes" id="UP000518266">
    <property type="component" value="Unassembled WGS sequence"/>
</dbReference>
<reference evidence="1 2" key="1">
    <citation type="submission" date="2020-03" db="EMBL/GenBank/DDBJ databases">
        <title>Dissostichus mawsoni Genome sequencing and assembly.</title>
        <authorList>
            <person name="Park H."/>
        </authorList>
    </citation>
    <scope>NUCLEOTIDE SEQUENCE [LARGE SCALE GENOMIC DNA]</scope>
    <source>
        <strain evidence="1">DM0001</strain>
        <tissue evidence="1">Muscle</tissue>
    </source>
</reference>
<dbReference type="OrthoDB" id="8954335at2759"/>
<organism evidence="1 2">
    <name type="scientific">Dissostichus mawsoni</name>
    <name type="common">Antarctic cod</name>
    <dbReference type="NCBI Taxonomy" id="36200"/>
    <lineage>
        <taxon>Eukaryota</taxon>
        <taxon>Metazoa</taxon>
        <taxon>Chordata</taxon>
        <taxon>Craniata</taxon>
        <taxon>Vertebrata</taxon>
        <taxon>Euteleostomi</taxon>
        <taxon>Actinopterygii</taxon>
        <taxon>Neopterygii</taxon>
        <taxon>Teleostei</taxon>
        <taxon>Neoteleostei</taxon>
        <taxon>Acanthomorphata</taxon>
        <taxon>Eupercaria</taxon>
        <taxon>Perciformes</taxon>
        <taxon>Notothenioidei</taxon>
        <taxon>Nototheniidae</taxon>
        <taxon>Dissostichus</taxon>
    </lineage>
</organism>
<sequence length="118" mass="13196">MFHIRVAGHDITKSLKLTNELFIFSSFKAMDSEGSEMMEVAALGRPFSLGMLYDCRNDSLVPGENSHTSTTIIPSLMFLLWDVASESIEDKSSALNVEASLKASFLVDWYRLEDQPNT</sequence>
<keyword evidence="2" id="KW-1185">Reference proteome</keyword>
<evidence type="ECO:0000313" key="2">
    <source>
        <dbReference type="Proteomes" id="UP000518266"/>
    </source>
</evidence>
<comment type="caution">
    <text evidence="1">The sequence shown here is derived from an EMBL/GenBank/DDBJ whole genome shotgun (WGS) entry which is preliminary data.</text>
</comment>
<protein>
    <submittedName>
        <fullName evidence="1">Uncharacterized protein</fullName>
    </submittedName>
</protein>
<proteinExistence type="predicted"/>
<evidence type="ECO:0000313" key="1">
    <source>
        <dbReference type="EMBL" id="KAF3857752.1"/>
    </source>
</evidence>
<dbReference type="EMBL" id="JAAKFY010000004">
    <property type="protein sequence ID" value="KAF3857752.1"/>
    <property type="molecule type" value="Genomic_DNA"/>
</dbReference>
<dbReference type="PANTHER" id="PTHR31594">
    <property type="entry name" value="AIG1-TYPE G DOMAIN-CONTAINING PROTEIN"/>
    <property type="match status" value="1"/>
</dbReference>
<dbReference type="AlphaFoldDB" id="A0A7J5Z7F9"/>
<name>A0A7J5Z7F9_DISMA</name>
<accession>A0A7J5Z7F9</accession>
<dbReference type="InterPro" id="IPR052090">
    <property type="entry name" value="Cytolytic_pore-forming_toxin"/>
</dbReference>
<gene>
    <name evidence="1" type="ORF">F7725_010953</name>
</gene>